<feature type="domain" description="Rhamnogalacturonase A/B/Epimerase-like pectate lyase" evidence="2">
    <location>
        <begin position="63"/>
        <end position="132"/>
    </location>
</feature>
<protein>
    <recommendedName>
        <fullName evidence="2">Rhamnogalacturonase A/B/Epimerase-like pectate lyase domain-containing protein</fullName>
    </recommendedName>
</protein>
<evidence type="ECO:0000313" key="3">
    <source>
        <dbReference type="EMBL" id="EDQ90902.1"/>
    </source>
</evidence>
<keyword evidence="1" id="KW-0732">Signal</keyword>
<dbReference type="InterPro" id="IPR024535">
    <property type="entry name" value="RHGA/B-epi-like_pectate_lyase"/>
</dbReference>
<dbReference type="eggNOG" id="ENOG502R9SM">
    <property type="taxonomic scope" value="Eukaryota"/>
</dbReference>
<dbReference type="InParanoid" id="A9UUH3"/>
<feature type="signal peptide" evidence="1">
    <location>
        <begin position="1"/>
        <end position="20"/>
    </location>
</feature>
<evidence type="ECO:0000256" key="1">
    <source>
        <dbReference type="SAM" id="SignalP"/>
    </source>
</evidence>
<evidence type="ECO:0000313" key="4">
    <source>
        <dbReference type="Proteomes" id="UP000001357"/>
    </source>
</evidence>
<proteinExistence type="predicted"/>
<dbReference type="InterPro" id="IPR012334">
    <property type="entry name" value="Pectin_lyas_fold"/>
</dbReference>
<organism evidence="3 4">
    <name type="scientific">Monosiga brevicollis</name>
    <name type="common">Choanoflagellate</name>
    <dbReference type="NCBI Taxonomy" id="81824"/>
    <lineage>
        <taxon>Eukaryota</taxon>
        <taxon>Choanoflagellata</taxon>
        <taxon>Craspedida</taxon>
        <taxon>Salpingoecidae</taxon>
        <taxon>Monosiga</taxon>
    </lineage>
</organism>
<dbReference type="Gene3D" id="2.160.20.10">
    <property type="entry name" value="Single-stranded right-handed beta-helix, Pectin lyase-like"/>
    <property type="match status" value="1"/>
</dbReference>
<dbReference type="OMA" id="CAFWGPC"/>
<dbReference type="EMBL" id="CH991546">
    <property type="protein sequence ID" value="EDQ90902.1"/>
    <property type="molecule type" value="Genomic_DNA"/>
</dbReference>
<feature type="chain" id="PRO_5002742449" description="Rhamnogalacturonase A/B/Epimerase-like pectate lyase domain-containing protein" evidence="1">
    <location>
        <begin position="21"/>
        <end position="471"/>
    </location>
</feature>
<dbReference type="Pfam" id="PF12708">
    <property type="entry name" value="Pect-lyase_RHGA_epim"/>
    <property type="match status" value="1"/>
</dbReference>
<dbReference type="AlphaFoldDB" id="A9UUH3"/>
<dbReference type="InterPro" id="IPR011050">
    <property type="entry name" value="Pectin_lyase_fold/virulence"/>
</dbReference>
<sequence length="471" mass="51151">MERTLLSLLLVVAIVSPAHAFRNHYRQHGRHAFTSSAIDDMIPKPLSTTNSIRGSPMPGEYVVTDYGAVGDNSTDNTAAFAKALAAANDTAGGIVFVPPGSYRFTGQLVIPTAVTLQGSFTTVPSHDAKAGHYPVDGTVLIPLADRNNEAGKPFITVGRDSTLAGVVIWHVEQGRFEPPVPYPFAVALVDENAAVKDVEILNSWNGISAVAAHRHYIARIQGQPINIGVYIDETYDIGRIEDVHFNPWWSSDVNFMYWQTTFGRSFVMGRSDWEYVFNTFSFAYAIGYHFVETSTGSMNGNFLGIGTDYACNASVQVDASQLAGLLITNGEFTAFHNTLEQHPQRLDLIAFDACDNTQVVVGKDNTGPVNFVDCSFWGPANHIARLAGNGVTTFNSCEFNGWDYLNTNQSAIYASGGTLIVQGTNFNENKPQVELEATVDKVIFLGNVGVGSENIINHGVKQVQSGFNAFD</sequence>
<keyword evidence="4" id="KW-1185">Reference proteome</keyword>
<dbReference type="Proteomes" id="UP000001357">
    <property type="component" value="Unassembled WGS sequence"/>
</dbReference>
<evidence type="ECO:0000259" key="2">
    <source>
        <dbReference type="Pfam" id="PF12708"/>
    </source>
</evidence>
<name>A9UUH3_MONBE</name>
<gene>
    <name evidence="3" type="ORF">MONBRDRAFT_24025</name>
</gene>
<dbReference type="SUPFAM" id="SSF51126">
    <property type="entry name" value="Pectin lyase-like"/>
    <property type="match status" value="1"/>
</dbReference>
<accession>A9UUH3</accession>
<dbReference type="GeneID" id="5889656"/>
<dbReference type="KEGG" id="mbr:MONBRDRAFT_24025"/>
<dbReference type="RefSeq" id="XP_001744199.1">
    <property type="nucleotide sequence ID" value="XM_001744147.1"/>
</dbReference>
<reference evidence="3 4" key="1">
    <citation type="journal article" date="2008" name="Nature">
        <title>The genome of the choanoflagellate Monosiga brevicollis and the origin of metazoans.</title>
        <authorList>
            <consortium name="JGI Sequencing"/>
            <person name="King N."/>
            <person name="Westbrook M.J."/>
            <person name="Young S.L."/>
            <person name="Kuo A."/>
            <person name="Abedin M."/>
            <person name="Chapman J."/>
            <person name="Fairclough S."/>
            <person name="Hellsten U."/>
            <person name="Isogai Y."/>
            <person name="Letunic I."/>
            <person name="Marr M."/>
            <person name="Pincus D."/>
            <person name="Putnam N."/>
            <person name="Rokas A."/>
            <person name="Wright K.J."/>
            <person name="Zuzow R."/>
            <person name="Dirks W."/>
            <person name="Good M."/>
            <person name="Goodstein D."/>
            <person name="Lemons D."/>
            <person name="Li W."/>
            <person name="Lyons J.B."/>
            <person name="Morris A."/>
            <person name="Nichols S."/>
            <person name="Richter D.J."/>
            <person name="Salamov A."/>
            <person name="Bork P."/>
            <person name="Lim W.A."/>
            <person name="Manning G."/>
            <person name="Miller W.T."/>
            <person name="McGinnis W."/>
            <person name="Shapiro H."/>
            <person name="Tjian R."/>
            <person name="Grigoriev I.V."/>
            <person name="Rokhsar D."/>
        </authorList>
    </citation>
    <scope>NUCLEOTIDE SEQUENCE [LARGE SCALE GENOMIC DNA]</scope>
    <source>
        <strain evidence="4">MX1 / ATCC 50154</strain>
    </source>
</reference>